<proteinExistence type="predicted"/>
<sequence length="401" mass="45054">MRRRTWTVEELARESDLDVEQVLVALWSEGVEYPVQPSHRIRSEHATIAERATGIVGGQAKRISYWTQAFGVTREQLAAILDGYGIRLPRDAQVLPKGAVRRLRAHFGAMPASSAPEATDLAPQLPTAPPFEWSAPGTARDCQHLTSEELVQVHEALAADFASTADPISPAGVKSMALLESAAARPATSYGDSRKYPTVESAAAALLHSIVHNHPFHNGNKRSALVSTMVFLDRHNLVIESNEEELFRFMIRVAAHDLLPDGYVYDQVSDREVAAIADWLIARSRQIRREERSLTWRELQKKLKQRGCDVEVMRGGKIHITREVQGRRRFLGGHKTDTLSTYFINTGDGREVPKTQLKRMRSDLHLDADHGVDAEVFYGDHKDPDFFILRYSQLLKRLARV</sequence>
<dbReference type="Pfam" id="PF02661">
    <property type="entry name" value="Fic"/>
    <property type="match status" value="1"/>
</dbReference>
<dbReference type="PANTHER" id="PTHR39426:SF1">
    <property type="entry name" value="HOMOLOGY TO DEATH-ON-CURING PROTEIN OF PHAGE P1"/>
    <property type="match status" value="1"/>
</dbReference>
<evidence type="ECO:0000259" key="1">
    <source>
        <dbReference type="PROSITE" id="PS51459"/>
    </source>
</evidence>
<dbReference type="Proteomes" id="UP001241072">
    <property type="component" value="Unassembled WGS sequence"/>
</dbReference>
<feature type="domain" description="Fido" evidence="1">
    <location>
        <begin position="145"/>
        <end position="282"/>
    </location>
</feature>
<comment type="caution">
    <text evidence="2">The sequence shown here is derived from an EMBL/GenBank/DDBJ whole genome shotgun (WGS) entry which is preliminary data.</text>
</comment>
<dbReference type="RefSeq" id="WP_305002922.1">
    <property type="nucleotide sequence ID" value="NZ_JAUQUB010000001.1"/>
</dbReference>
<dbReference type="InterPro" id="IPR036597">
    <property type="entry name" value="Fido-like_dom_sf"/>
</dbReference>
<protein>
    <submittedName>
        <fullName evidence="2">Type II toxin-antitoxin system death-on-curing family toxin</fullName>
    </submittedName>
</protein>
<dbReference type="NCBIfam" id="TIGR01550">
    <property type="entry name" value="DOC_P1"/>
    <property type="match status" value="1"/>
</dbReference>
<dbReference type="PANTHER" id="PTHR39426">
    <property type="entry name" value="HOMOLOGY TO DEATH-ON-CURING PROTEIN OF PHAGE P1"/>
    <property type="match status" value="1"/>
</dbReference>
<dbReference type="EMBL" id="JAUQUB010000001">
    <property type="protein sequence ID" value="MDO7882548.1"/>
    <property type="molecule type" value="Genomic_DNA"/>
</dbReference>
<dbReference type="InterPro" id="IPR003812">
    <property type="entry name" value="Fido"/>
</dbReference>
<evidence type="ECO:0000313" key="2">
    <source>
        <dbReference type="EMBL" id="MDO7882548.1"/>
    </source>
</evidence>
<dbReference type="SUPFAM" id="SSF140931">
    <property type="entry name" value="Fic-like"/>
    <property type="match status" value="1"/>
</dbReference>
<dbReference type="InterPro" id="IPR006440">
    <property type="entry name" value="Doc"/>
</dbReference>
<name>A0ABT9BQ48_9MICO</name>
<gene>
    <name evidence="2" type="ORF">Q5716_09960</name>
</gene>
<keyword evidence="3" id="KW-1185">Reference proteome</keyword>
<dbReference type="InterPro" id="IPR053737">
    <property type="entry name" value="Type_II_TA_Toxin"/>
</dbReference>
<accession>A0ABT9BQ48</accession>
<reference evidence="2 3" key="1">
    <citation type="submission" date="2023-07" db="EMBL/GenBank/DDBJ databases">
        <title>Protaetiibacter sp. nov WY-16 isolated from soil.</title>
        <authorList>
            <person name="Liu B."/>
            <person name="Wan Y."/>
        </authorList>
    </citation>
    <scope>NUCLEOTIDE SEQUENCE [LARGE SCALE GENOMIC DNA]</scope>
    <source>
        <strain evidence="2 3">WY-16</strain>
    </source>
</reference>
<dbReference type="PROSITE" id="PS51459">
    <property type="entry name" value="FIDO"/>
    <property type="match status" value="1"/>
</dbReference>
<dbReference type="Gene3D" id="1.20.120.1870">
    <property type="entry name" value="Fic/DOC protein, Fido domain"/>
    <property type="match status" value="1"/>
</dbReference>
<evidence type="ECO:0000313" key="3">
    <source>
        <dbReference type="Proteomes" id="UP001241072"/>
    </source>
</evidence>
<organism evidence="2 3">
    <name type="scientific">Antiquaquibacter soli</name>
    <dbReference type="NCBI Taxonomy" id="3064523"/>
    <lineage>
        <taxon>Bacteria</taxon>
        <taxon>Bacillati</taxon>
        <taxon>Actinomycetota</taxon>
        <taxon>Actinomycetes</taxon>
        <taxon>Micrococcales</taxon>
        <taxon>Microbacteriaceae</taxon>
        <taxon>Antiquaquibacter</taxon>
    </lineage>
</organism>